<dbReference type="PROSITE" id="PS51387">
    <property type="entry name" value="FAD_PCMH"/>
    <property type="match status" value="1"/>
</dbReference>
<keyword evidence="13" id="KW-1185">Reference proteome</keyword>
<dbReference type="InterPro" id="IPR036856">
    <property type="entry name" value="Ald_Oxase/Xan_DH_a/b_sf"/>
</dbReference>
<dbReference type="SUPFAM" id="SSF56176">
    <property type="entry name" value="FAD-binding/transporter-associated domain-like"/>
    <property type="match status" value="1"/>
</dbReference>
<dbReference type="AlphaFoldDB" id="A0A1B0DIN2"/>
<dbReference type="SMART" id="SM01092">
    <property type="entry name" value="CO_deh_flav_C"/>
    <property type="match status" value="1"/>
</dbReference>
<dbReference type="InterPro" id="IPR016169">
    <property type="entry name" value="FAD-bd_PCMH_sub2"/>
</dbReference>
<dbReference type="Pfam" id="PF01315">
    <property type="entry name" value="Ald_Xan_dh_C"/>
    <property type="match status" value="1"/>
</dbReference>
<evidence type="ECO:0000256" key="10">
    <source>
        <dbReference type="PIRSR" id="PIRSR000127-2"/>
    </source>
</evidence>
<evidence type="ECO:0000256" key="11">
    <source>
        <dbReference type="PIRSR" id="PIRSR000127-3"/>
    </source>
</evidence>
<evidence type="ECO:0000256" key="2">
    <source>
        <dbReference type="ARBA" id="ARBA00006849"/>
    </source>
</evidence>
<evidence type="ECO:0000256" key="3">
    <source>
        <dbReference type="ARBA" id="ARBA00011738"/>
    </source>
</evidence>
<dbReference type="VEuPathDB" id="VectorBase:PPAI008019"/>
<accession>A0A1B0DIN2</accession>
<dbReference type="InterPro" id="IPR036683">
    <property type="entry name" value="CO_DH_flav_C_dom_sf"/>
</dbReference>
<sequence length="956" mass="106841">LRTISVDTVLQIGANVPLTEVICELRKASETRSDFFYCRQIAKHIEQIAHSAVRNVGTIAGNLSIKHQHNEFVSDIYILLEAIGATLTIISSGGSIRIVGIADYMKINMKNRIIVKITLPSLPKKQYEFFSYKVTSRAQNTLALVNCAFLFKFNADHSMVLNAKLCFGGLNPHFTHATCTENFLMNQNLFKDSTIQAACLRLEKELVLDWVLPAPCPEYRKMVAIGLFYKAVVGICPSDRVRPEIRSVGQDIERMLSCGEQYFSDSHIHKPIIKLEAIGQCTGDVKYINDMPYMPNEVWGAFVCSSEASATINMPGVVAFYGAKDITGMNNCCHPVMEQFESQELFSSGRIIYHGQPIGMIIAATLDIAQAAATQVVVTYRRDINTRPIVSIKDAVEESFFSQQKHVGRDMINPLNAISNGLDTAHTFSGQFEVGAQYHFTMEPQTTICIPNGDGIDVYCSTQWLNFVKVIIAQVLNIPENLISIKVKNVGGAYGGKLYSSVFAAAACALACRLQRRPVRFVLSLETCMIALGKRFPGLTEYKVDVSTAGKIQKLNQEIWLDFGAVITNALDRTVTTAVKNCYNFEFWSVKGKCMKTDTPPNTWCRSPGHVVGFAMIENIMEHISRVVNCDPLDIRLENIPEDSLMKKILQDFAKSVCYRERKVEMHSYNHMNRWKKQGNAIVPLKYEVEYIYINTSSVFVNTSDGTVNVILSGVEVGQGLNTKIAQIVSKTLNVPLSFVKACKEILHRMEPVRKEMGDVPWRELTQECFKRSIPLSSMQYHQPNDSPNYDVWAAAYAEVEIDIITGAVIVKRVDIVEDVGKSINPHIDIGQIEGAFVMGLGYWLHEQVIHDRFSGELTTRNTWTYRIPGAKDIPSDFRVTLLDTCKRDFSSVLGSKAVGDPATCLGAVLPLAVRYALDSARQDAGLDNEWYQLNCPLTPEQIQQNSGTKLHQFQL</sequence>
<keyword evidence="10" id="KW-0274">FAD</keyword>
<evidence type="ECO:0000313" key="13">
    <source>
        <dbReference type="Proteomes" id="UP000092462"/>
    </source>
</evidence>
<keyword evidence="5" id="KW-0408">Iron</keyword>
<dbReference type="Pfam" id="PF03450">
    <property type="entry name" value="CO_deh_flav_C"/>
    <property type="match status" value="1"/>
</dbReference>
<comment type="subunit">
    <text evidence="3">Homodimer.</text>
</comment>
<dbReference type="InterPro" id="IPR000674">
    <property type="entry name" value="Ald_Oxase/Xan_DH_a/b"/>
</dbReference>
<dbReference type="Pfam" id="PF02738">
    <property type="entry name" value="MoCoBD_1"/>
    <property type="match status" value="1"/>
</dbReference>
<evidence type="ECO:0000256" key="6">
    <source>
        <dbReference type="ARBA" id="ARBA00023002"/>
    </source>
</evidence>
<keyword evidence="4 11" id="KW-0500">Molybdenum</keyword>
<dbReference type="SUPFAM" id="SSF54665">
    <property type="entry name" value="CO dehydrogenase molybdoprotein N-domain-like"/>
    <property type="match status" value="1"/>
</dbReference>
<dbReference type="SUPFAM" id="SSF56003">
    <property type="entry name" value="Molybdenum cofactor-binding domain"/>
    <property type="match status" value="1"/>
</dbReference>
<dbReference type="FunFam" id="3.30.465.10:FF:000013">
    <property type="entry name" value="Aldehyde oxidase"/>
    <property type="match status" value="1"/>
</dbReference>
<dbReference type="Gene3D" id="3.30.390.50">
    <property type="entry name" value="CO dehydrogenase flavoprotein, C-terminal domain"/>
    <property type="match status" value="1"/>
</dbReference>
<dbReference type="EMBL" id="AJVK01062789">
    <property type="status" value="NOT_ANNOTATED_CDS"/>
    <property type="molecule type" value="Genomic_DNA"/>
</dbReference>
<evidence type="ECO:0000256" key="9">
    <source>
        <dbReference type="ARBA" id="ARBA00034078"/>
    </source>
</evidence>
<reference evidence="12" key="1">
    <citation type="submission" date="2022-08" db="UniProtKB">
        <authorList>
            <consortium name="EnsemblMetazoa"/>
        </authorList>
    </citation>
    <scope>IDENTIFICATION</scope>
    <source>
        <strain evidence="12">Israel</strain>
    </source>
</reference>
<organism evidence="12 13">
    <name type="scientific">Phlebotomus papatasi</name>
    <name type="common">Sandfly</name>
    <dbReference type="NCBI Taxonomy" id="29031"/>
    <lineage>
        <taxon>Eukaryota</taxon>
        <taxon>Metazoa</taxon>
        <taxon>Ecdysozoa</taxon>
        <taxon>Arthropoda</taxon>
        <taxon>Hexapoda</taxon>
        <taxon>Insecta</taxon>
        <taxon>Pterygota</taxon>
        <taxon>Neoptera</taxon>
        <taxon>Endopterygota</taxon>
        <taxon>Diptera</taxon>
        <taxon>Nematocera</taxon>
        <taxon>Psychodoidea</taxon>
        <taxon>Psychodidae</taxon>
        <taxon>Phlebotomus</taxon>
        <taxon>Phlebotomus</taxon>
    </lineage>
</organism>
<dbReference type="InterPro" id="IPR016166">
    <property type="entry name" value="FAD-bd_PCMH"/>
</dbReference>
<evidence type="ECO:0000313" key="12">
    <source>
        <dbReference type="EnsemblMetazoa" id="PPAI008019-PA"/>
    </source>
</evidence>
<name>A0A1B0DIN2_PHLPP</name>
<keyword evidence="8" id="KW-0576">Peroxisome</keyword>
<dbReference type="SMART" id="SM01008">
    <property type="entry name" value="Ald_Xan_dh_C"/>
    <property type="match status" value="1"/>
</dbReference>
<dbReference type="PANTHER" id="PTHR11908">
    <property type="entry name" value="XANTHINE DEHYDROGENASE"/>
    <property type="match status" value="1"/>
</dbReference>
<feature type="binding site" evidence="11">
    <location>
        <position position="463"/>
    </location>
    <ligand>
        <name>Mo-molybdopterin</name>
        <dbReference type="ChEBI" id="CHEBI:71302"/>
    </ligand>
    <ligandPart>
        <name>Mo</name>
        <dbReference type="ChEBI" id="CHEBI:28685"/>
    </ligandPart>
</feature>
<feature type="binding site" evidence="11">
    <location>
        <position position="606"/>
    </location>
    <ligand>
        <name>Mo-molybdopterin</name>
        <dbReference type="ChEBI" id="CHEBI:71302"/>
    </ligand>
    <ligandPart>
        <name>Mo</name>
        <dbReference type="ChEBI" id="CHEBI:28685"/>
    </ligandPart>
</feature>
<comment type="subcellular location">
    <subcellularLocation>
        <location evidence="1">Peroxisome</location>
    </subcellularLocation>
</comment>
<evidence type="ECO:0000256" key="7">
    <source>
        <dbReference type="ARBA" id="ARBA00023014"/>
    </source>
</evidence>
<feature type="binding site" evidence="10">
    <location>
        <position position="133"/>
    </location>
    <ligand>
        <name>FAD</name>
        <dbReference type="ChEBI" id="CHEBI:57692"/>
    </ligand>
</feature>
<keyword evidence="10" id="KW-0285">Flavoprotein</keyword>
<comment type="similarity">
    <text evidence="2">Belongs to the xanthine dehydrogenase family.</text>
</comment>
<evidence type="ECO:0000256" key="5">
    <source>
        <dbReference type="ARBA" id="ARBA00022714"/>
    </source>
</evidence>
<dbReference type="InterPro" id="IPR016208">
    <property type="entry name" value="Ald_Oxase/xanthine_DH-like"/>
</dbReference>
<dbReference type="GO" id="GO:0051537">
    <property type="term" value="F:2 iron, 2 sulfur cluster binding"/>
    <property type="evidence" value="ECO:0007669"/>
    <property type="project" value="UniProtKB-KW"/>
</dbReference>
<comment type="cofactor">
    <cofactor evidence="11">
        <name>Mo-molybdopterin</name>
        <dbReference type="ChEBI" id="CHEBI:71302"/>
    </cofactor>
    <text evidence="11">Binds 1 Mo-molybdopterin (Mo-MPT) cofactor per subunit.</text>
</comment>
<dbReference type="InterPro" id="IPR037165">
    <property type="entry name" value="AldOxase/xan_DH_Mopterin-bd_sf"/>
</dbReference>
<keyword evidence="6" id="KW-0560">Oxidoreductase</keyword>
<comment type="cofactor">
    <cofactor evidence="10">
        <name>FAD</name>
        <dbReference type="ChEBI" id="CHEBI:57692"/>
    </cofactor>
</comment>
<dbReference type="PANTHER" id="PTHR11908:SF132">
    <property type="entry name" value="ALDEHYDE OXIDASE 1-RELATED"/>
    <property type="match status" value="1"/>
</dbReference>
<dbReference type="InterPro" id="IPR008274">
    <property type="entry name" value="AldOxase/xan_DH_MoCoBD1"/>
</dbReference>
<dbReference type="Proteomes" id="UP000092462">
    <property type="component" value="Unassembled WGS sequence"/>
</dbReference>
<dbReference type="GO" id="GO:0016491">
    <property type="term" value="F:oxidoreductase activity"/>
    <property type="evidence" value="ECO:0007669"/>
    <property type="project" value="UniProtKB-KW"/>
</dbReference>
<protein>
    <submittedName>
        <fullName evidence="12">Uncharacterized protein</fullName>
    </submittedName>
</protein>
<dbReference type="Pfam" id="PF00941">
    <property type="entry name" value="FAD_binding_5"/>
    <property type="match status" value="1"/>
</dbReference>
<dbReference type="PIRSF" id="PIRSF000127">
    <property type="entry name" value="Xanthine_DH"/>
    <property type="match status" value="1"/>
</dbReference>
<evidence type="ECO:0000256" key="4">
    <source>
        <dbReference type="ARBA" id="ARBA00022505"/>
    </source>
</evidence>
<keyword evidence="11" id="KW-0479">Metal-binding</keyword>
<dbReference type="SUPFAM" id="SSF55447">
    <property type="entry name" value="CO dehydrogenase flavoprotein C-terminal domain-like"/>
    <property type="match status" value="1"/>
</dbReference>
<dbReference type="VEuPathDB" id="VectorBase:PPAPM1_010829"/>
<dbReference type="GO" id="GO:0005777">
    <property type="term" value="C:peroxisome"/>
    <property type="evidence" value="ECO:0007669"/>
    <property type="project" value="UniProtKB-SubCell"/>
</dbReference>
<dbReference type="InterPro" id="IPR005107">
    <property type="entry name" value="CO_DH_flav_C"/>
</dbReference>
<keyword evidence="5" id="KW-0001">2Fe-2S</keyword>
<evidence type="ECO:0000256" key="8">
    <source>
        <dbReference type="ARBA" id="ARBA00023140"/>
    </source>
</evidence>
<dbReference type="InterPro" id="IPR036318">
    <property type="entry name" value="FAD-bd_PCMH-like_sf"/>
</dbReference>
<dbReference type="InterPro" id="IPR002346">
    <property type="entry name" value="Mopterin_DH_FAD-bd"/>
</dbReference>
<dbReference type="EnsemblMetazoa" id="PPAI008019-RA">
    <property type="protein sequence ID" value="PPAI008019-PA"/>
    <property type="gene ID" value="PPAI008019"/>
</dbReference>
<dbReference type="Gene3D" id="3.90.1170.50">
    <property type="entry name" value="Aldehyde oxidase/xanthine dehydrogenase, a/b hammerhead"/>
    <property type="match status" value="1"/>
</dbReference>
<keyword evidence="7" id="KW-0411">Iron-sulfur</keyword>
<dbReference type="InterPro" id="IPR046867">
    <property type="entry name" value="AldOxase/xan_DH_MoCoBD2"/>
</dbReference>
<proteinExistence type="inferred from homology"/>
<dbReference type="FunFam" id="3.30.365.10:FF:000001">
    <property type="entry name" value="Xanthine dehydrogenase oxidase"/>
    <property type="match status" value="1"/>
</dbReference>
<dbReference type="Gene3D" id="3.30.465.10">
    <property type="match status" value="1"/>
</dbReference>
<dbReference type="GO" id="GO:0005506">
    <property type="term" value="F:iron ion binding"/>
    <property type="evidence" value="ECO:0007669"/>
    <property type="project" value="InterPro"/>
</dbReference>
<comment type="cofactor">
    <cofactor evidence="9">
        <name>[2Fe-2S] cluster</name>
        <dbReference type="ChEBI" id="CHEBI:190135"/>
    </cofactor>
</comment>
<dbReference type="Gene3D" id="3.30.365.10">
    <property type="entry name" value="Aldehyde oxidase/xanthine dehydrogenase, molybdopterin binding domain"/>
    <property type="match status" value="5"/>
</dbReference>
<dbReference type="Pfam" id="PF20256">
    <property type="entry name" value="MoCoBD_2"/>
    <property type="match status" value="1"/>
</dbReference>
<evidence type="ECO:0000256" key="1">
    <source>
        <dbReference type="ARBA" id="ARBA00004275"/>
    </source>
</evidence>
<dbReference type="GO" id="GO:0071949">
    <property type="term" value="F:FAD binding"/>
    <property type="evidence" value="ECO:0007669"/>
    <property type="project" value="InterPro"/>
</dbReference>